<accession>A1ZQ14</accession>
<dbReference type="EMBL" id="AAWS01000023">
    <property type="protein sequence ID" value="EAY27423.1"/>
    <property type="molecule type" value="Genomic_DNA"/>
</dbReference>
<gene>
    <name evidence="1" type="ORF">M23134_06824</name>
</gene>
<name>A1ZQ14_MICM2</name>
<evidence type="ECO:0000313" key="1">
    <source>
        <dbReference type="EMBL" id="EAY27423.1"/>
    </source>
</evidence>
<organism evidence="1 2">
    <name type="scientific">Microscilla marina ATCC 23134</name>
    <dbReference type="NCBI Taxonomy" id="313606"/>
    <lineage>
        <taxon>Bacteria</taxon>
        <taxon>Pseudomonadati</taxon>
        <taxon>Bacteroidota</taxon>
        <taxon>Cytophagia</taxon>
        <taxon>Cytophagales</taxon>
        <taxon>Microscillaceae</taxon>
        <taxon>Microscilla</taxon>
    </lineage>
</organism>
<dbReference type="Proteomes" id="UP000004095">
    <property type="component" value="Unassembled WGS sequence"/>
</dbReference>
<sequence length="147" mass="16900">MSSLQLIFNNTKFEKSSTRYLHRFSSTPSNLFELLDDLKEISLEEVKAFKLDIAQLTQEDAQLLLHLLAFTSLLRLPFTPYNANEKNELLSTLNQLSLQASPYLDILPKIAAGEMSSTEAEHYMLKMLHKGQSRKSKRRTAKRLENL</sequence>
<protein>
    <submittedName>
        <fullName evidence="1">Uncharacterized protein</fullName>
    </submittedName>
</protein>
<comment type="caution">
    <text evidence="1">The sequence shown here is derived from an EMBL/GenBank/DDBJ whole genome shotgun (WGS) entry which is preliminary data.</text>
</comment>
<reference evidence="1 2" key="1">
    <citation type="submission" date="2007-01" db="EMBL/GenBank/DDBJ databases">
        <authorList>
            <person name="Haygood M."/>
            <person name="Podell S."/>
            <person name="Anderson C."/>
            <person name="Hopkinson B."/>
            <person name="Roe K."/>
            <person name="Barbeau K."/>
            <person name="Gaasterland T."/>
            <person name="Ferriera S."/>
            <person name="Johnson J."/>
            <person name="Kravitz S."/>
            <person name="Beeson K."/>
            <person name="Sutton G."/>
            <person name="Rogers Y.-H."/>
            <person name="Friedman R."/>
            <person name="Frazier M."/>
            <person name="Venter J.C."/>
        </authorList>
    </citation>
    <scope>NUCLEOTIDE SEQUENCE [LARGE SCALE GENOMIC DNA]</scope>
    <source>
        <strain evidence="1 2">ATCC 23134</strain>
    </source>
</reference>
<evidence type="ECO:0000313" key="2">
    <source>
        <dbReference type="Proteomes" id="UP000004095"/>
    </source>
</evidence>
<keyword evidence="2" id="KW-1185">Reference proteome</keyword>
<dbReference type="RefSeq" id="WP_002699388.1">
    <property type="nucleotide sequence ID" value="NZ_AAWS01000023.1"/>
</dbReference>
<proteinExistence type="predicted"/>
<dbReference type="AlphaFoldDB" id="A1ZQ14"/>